<feature type="region of interest" description="Disordered" evidence="1">
    <location>
        <begin position="1"/>
        <end position="85"/>
    </location>
</feature>
<accession>A0A5J9U9I0</accession>
<dbReference type="EMBL" id="RWGY01000029">
    <property type="protein sequence ID" value="TVU20392.1"/>
    <property type="molecule type" value="Genomic_DNA"/>
</dbReference>
<sequence length="85" mass="9342">MPNGANDQPSVIQEARASSTRRRGRGSASQWKERRQRQWRSWTPDRRTPSCPGTSMASARGASGCSSMVITDAQASTRRHAAPQD</sequence>
<comment type="caution">
    <text evidence="2">The sequence shown here is derived from an EMBL/GenBank/DDBJ whole genome shotgun (WGS) entry which is preliminary data.</text>
</comment>
<protein>
    <submittedName>
        <fullName evidence="2">Uncharacterized protein</fullName>
    </submittedName>
</protein>
<gene>
    <name evidence="2" type="ORF">EJB05_36599</name>
</gene>
<name>A0A5J9U9I0_9POAL</name>
<reference evidence="2 3" key="1">
    <citation type="journal article" date="2019" name="Sci. Rep.">
        <title>A high-quality genome of Eragrostis curvula grass provides insights into Poaceae evolution and supports new strategies to enhance forage quality.</title>
        <authorList>
            <person name="Carballo J."/>
            <person name="Santos B.A.C.M."/>
            <person name="Zappacosta D."/>
            <person name="Garbus I."/>
            <person name="Selva J.P."/>
            <person name="Gallo C.A."/>
            <person name="Diaz A."/>
            <person name="Albertini E."/>
            <person name="Caccamo M."/>
            <person name="Echenique V."/>
        </authorList>
    </citation>
    <scope>NUCLEOTIDE SEQUENCE [LARGE SCALE GENOMIC DNA]</scope>
    <source>
        <strain evidence="3">cv. Victoria</strain>
        <tissue evidence="2">Leaf</tissue>
    </source>
</reference>
<organism evidence="2 3">
    <name type="scientific">Eragrostis curvula</name>
    <name type="common">weeping love grass</name>
    <dbReference type="NCBI Taxonomy" id="38414"/>
    <lineage>
        <taxon>Eukaryota</taxon>
        <taxon>Viridiplantae</taxon>
        <taxon>Streptophyta</taxon>
        <taxon>Embryophyta</taxon>
        <taxon>Tracheophyta</taxon>
        <taxon>Spermatophyta</taxon>
        <taxon>Magnoliopsida</taxon>
        <taxon>Liliopsida</taxon>
        <taxon>Poales</taxon>
        <taxon>Poaceae</taxon>
        <taxon>PACMAD clade</taxon>
        <taxon>Chloridoideae</taxon>
        <taxon>Eragrostideae</taxon>
        <taxon>Eragrostidinae</taxon>
        <taxon>Eragrostis</taxon>
    </lineage>
</organism>
<feature type="compositionally biased region" description="Polar residues" evidence="1">
    <location>
        <begin position="64"/>
        <end position="76"/>
    </location>
</feature>
<evidence type="ECO:0000313" key="2">
    <source>
        <dbReference type="EMBL" id="TVU20392.1"/>
    </source>
</evidence>
<proteinExistence type="predicted"/>
<dbReference type="Gramene" id="TVU20392">
    <property type="protein sequence ID" value="TVU20392"/>
    <property type="gene ID" value="EJB05_36599"/>
</dbReference>
<dbReference type="Proteomes" id="UP000324897">
    <property type="component" value="Chromosome 7"/>
</dbReference>
<evidence type="ECO:0000256" key="1">
    <source>
        <dbReference type="SAM" id="MobiDB-lite"/>
    </source>
</evidence>
<evidence type="ECO:0000313" key="3">
    <source>
        <dbReference type="Proteomes" id="UP000324897"/>
    </source>
</evidence>
<feature type="compositionally biased region" description="Polar residues" evidence="1">
    <location>
        <begin position="1"/>
        <end position="11"/>
    </location>
</feature>
<keyword evidence="3" id="KW-1185">Reference proteome</keyword>
<dbReference type="AlphaFoldDB" id="A0A5J9U9I0"/>